<dbReference type="NCBIfam" id="TIGR00087">
    <property type="entry name" value="surE"/>
    <property type="match status" value="1"/>
</dbReference>
<comment type="similarity">
    <text evidence="4 9">Belongs to the SurE nucleotidase family.</text>
</comment>
<dbReference type="RefSeq" id="WP_131920118.1">
    <property type="nucleotide sequence ID" value="NZ_JAOQNU010000024.1"/>
</dbReference>
<feature type="binding site" evidence="9">
    <location>
        <position position="8"/>
    </location>
    <ligand>
        <name>a divalent metal cation</name>
        <dbReference type="ChEBI" id="CHEBI:60240"/>
    </ligand>
</feature>
<dbReference type="PANTHER" id="PTHR30457">
    <property type="entry name" value="5'-NUCLEOTIDASE SURE"/>
    <property type="match status" value="1"/>
</dbReference>
<dbReference type="InterPro" id="IPR030048">
    <property type="entry name" value="SurE"/>
</dbReference>
<dbReference type="AlphaFoldDB" id="A0A4V2SWF9"/>
<comment type="cofactor">
    <cofactor evidence="2">
        <name>Mg(2+)</name>
        <dbReference type="ChEBI" id="CHEBI:18420"/>
    </cofactor>
</comment>
<comment type="caution">
    <text evidence="11">The sequence shown here is derived from an EMBL/GenBank/DDBJ whole genome shotgun (WGS) entry which is preliminary data.</text>
</comment>
<evidence type="ECO:0000256" key="2">
    <source>
        <dbReference type="ARBA" id="ARBA00001946"/>
    </source>
</evidence>
<keyword evidence="8 9" id="KW-0378">Hydrolase</keyword>
<dbReference type="GO" id="GO:0046872">
    <property type="term" value="F:metal ion binding"/>
    <property type="evidence" value="ECO:0007669"/>
    <property type="project" value="UniProtKB-UniRule"/>
</dbReference>
<protein>
    <recommendedName>
        <fullName evidence="9">5'-nucleotidase SurE</fullName>
        <ecNumber evidence="9">3.1.3.5</ecNumber>
    </recommendedName>
    <alternativeName>
        <fullName evidence="9">Nucleoside 5'-monophosphate phosphohydrolase</fullName>
    </alternativeName>
</protein>
<evidence type="ECO:0000256" key="3">
    <source>
        <dbReference type="ARBA" id="ARBA00004496"/>
    </source>
</evidence>
<evidence type="ECO:0000256" key="5">
    <source>
        <dbReference type="ARBA" id="ARBA00022490"/>
    </source>
</evidence>
<dbReference type="PANTHER" id="PTHR30457:SF12">
    <property type="entry name" value="5'_3'-NUCLEOTIDASE SURE"/>
    <property type="match status" value="1"/>
</dbReference>
<evidence type="ECO:0000259" key="10">
    <source>
        <dbReference type="Pfam" id="PF01975"/>
    </source>
</evidence>
<comment type="cofactor">
    <cofactor evidence="9">
        <name>a divalent metal cation</name>
        <dbReference type="ChEBI" id="CHEBI:60240"/>
    </cofactor>
    <text evidence="9">Binds 1 divalent metal cation per subunit.</text>
</comment>
<evidence type="ECO:0000256" key="1">
    <source>
        <dbReference type="ARBA" id="ARBA00000815"/>
    </source>
</evidence>
<dbReference type="Proteomes" id="UP000294813">
    <property type="component" value="Unassembled WGS sequence"/>
</dbReference>
<keyword evidence="6 9" id="KW-0479">Metal-binding</keyword>
<evidence type="ECO:0000313" key="12">
    <source>
        <dbReference type="Proteomes" id="UP000294813"/>
    </source>
</evidence>
<feature type="binding site" evidence="9">
    <location>
        <position position="9"/>
    </location>
    <ligand>
        <name>a divalent metal cation</name>
        <dbReference type="ChEBI" id="CHEBI:60240"/>
    </ligand>
</feature>
<evidence type="ECO:0000313" key="11">
    <source>
        <dbReference type="EMBL" id="TCP62056.1"/>
    </source>
</evidence>
<evidence type="ECO:0000256" key="9">
    <source>
        <dbReference type="HAMAP-Rule" id="MF_00060"/>
    </source>
</evidence>
<dbReference type="InterPro" id="IPR002828">
    <property type="entry name" value="SurE-like_Pase/nucleotidase"/>
</dbReference>
<reference evidence="11 12" key="1">
    <citation type="submission" date="2019-03" db="EMBL/GenBank/DDBJ databases">
        <title>Genomic Encyclopedia of Type Strains, Phase IV (KMG-IV): sequencing the most valuable type-strain genomes for metagenomic binning, comparative biology and taxonomic classification.</title>
        <authorList>
            <person name="Goeker M."/>
        </authorList>
    </citation>
    <scope>NUCLEOTIDE SEQUENCE [LARGE SCALE GENOMIC DNA]</scope>
    <source>
        <strain evidence="11 12">DSM 11170</strain>
    </source>
</reference>
<keyword evidence="5 9" id="KW-0963">Cytoplasm</keyword>
<dbReference type="GO" id="GO:0008253">
    <property type="term" value="F:5'-nucleotidase activity"/>
    <property type="evidence" value="ECO:0007669"/>
    <property type="project" value="UniProtKB-UniRule"/>
</dbReference>
<proteinExistence type="inferred from homology"/>
<dbReference type="EC" id="3.1.3.5" evidence="9"/>
<dbReference type="EMBL" id="SLXT01000024">
    <property type="protein sequence ID" value="TCP62056.1"/>
    <property type="molecule type" value="Genomic_DNA"/>
</dbReference>
<dbReference type="SUPFAM" id="SSF64167">
    <property type="entry name" value="SurE-like"/>
    <property type="match status" value="1"/>
</dbReference>
<comment type="function">
    <text evidence="9">Nucleotidase that shows phosphatase activity on nucleoside 5'-monophosphates.</text>
</comment>
<name>A0A4V2SWF9_9FIRM</name>
<evidence type="ECO:0000256" key="4">
    <source>
        <dbReference type="ARBA" id="ARBA00011062"/>
    </source>
</evidence>
<sequence>MRILFTNDDGIHAPGIRALWQAFAGQGDLIAVAPDEERSATGHGITVHKPLRVESLKQYEGEVQAWSVNGTPADCIKLAFEAILTEPPDLVISGINRGPNLATDVLYSGTVSAAVESVIYGVPAIAISMAGHDSLDYQWAAKTCCFITQQLLADTVEPHTLLNINVPVCSHELIKGIRVTRLGQRRYRNILEKRIDPRGKSYYWIAGEVEDVVAGEGTDIAAVADSYISVTPLHFDLTDEPKITDVAAWLQKQTVAWQAYVGAHKKEG</sequence>
<keyword evidence="12" id="KW-1185">Reference proteome</keyword>
<feature type="domain" description="Survival protein SurE-like phosphatase/nucleotidase" evidence="10">
    <location>
        <begin position="3"/>
        <end position="188"/>
    </location>
</feature>
<dbReference type="NCBIfam" id="NF001492">
    <property type="entry name" value="PRK00346.2-2"/>
    <property type="match status" value="1"/>
</dbReference>
<dbReference type="GO" id="GO:0008254">
    <property type="term" value="F:3'-nucleotidase activity"/>
    <property type="evidence" value="ECO:0007669"/>
    <property type="project" value="TreeGrafter"/>
</dbReference>
<dbReference type="FunFam" id="3.40.1210.10:FF:000001">
    <property type="entry name" value="5'/3'-nucleotidase SurE"/>
    <property type="match status" value="1"/>
</dbReference>
<evidence type="ECO:0000256" key="8">
    <source>
        <dbReference type="ARBA" id="ARBA00022801"/>
    </source>
</evidence>
<feature type="binding site" evidence="9">
    <location>
        <position position="96"/>
    </location>
    <ligand>
        <name>a divalent metal cation</name>
        <dbReference type="ChEBI" id="CHEBI:60240"/>
    </ligand>
</feature>
<gene>
    <name evidence="9" type="primary">surE</name>
    <name evidence="11" type="ORF">EDD73_12430</name>
</gene>
<dbReference type="HAMAP" id="MF_00060">
    <property type="entry name" value="SurE"/>
    <property type="match status" value="1"/>
</dbReference>
<dbReference type="GO" id="GO:0000166">
    <property type="term" value="F:nucleotide binding"/>
    <property type="evidence" value="ECO:0007669"/>
    <property type="project" value="UniProtKB-KW"/>
</dbReference>
<evidence type="ECO:0000256" key="7">
    <source>
        <dbReference type="ARBA" id="ARBA00022741"/>
    </source>
</evidence>
<organism evidence="11 12">
    <name type="scientific">Heliophilum fasciatum</name>
    <dbReference type="NCBI Taxonomy" id="35700"/>
    <lineage>
        <taxon>Bacteria</taxon>
        <taxon>Bacillati</taxon>
        <taxon>Bacillota</taxon>
        <taxon>Clostridia</taxon>
        <taxon>Eubacteriales</taxon>
        <taxon>Heliobacteriaceae</taxon>
        <taxon>Heliophilum</taxon>
    </lineage>
</organism>
<dbReference type="GO" id="GO:0005737">
    <property type="term" value="C:cytoplasm"/>
    <property type="evidence" value="ECO:0007669"/>
    <property type="project" value="UniProtKB-SubCell"/>
</dbReference>
<dbReference type="Gene3D" id="3.40.1210.10">
    <property type="entry name" value="Survival protein SurE-like phosphatase/nucleotidase"/>
    <property type="match status" value="1"/>
</dbReference>
<dbReference type="Pfam" id="PF01975">
    <property type="entry name" value="SurE"/>
    <property type="match status" value="1"/>
</dbReference>
<dbReference type="OrthoDB" id="9780815at2"/>
<dbReference type="NCBIfam" id="NF001490">
    <property type="entry name" value="PRK00346.1-4"/>
    <property type="match status" value="1"/>
</dbReference>
<comment type="subcellular location">
    <subcellularLocation>
        <location evidence="3 9">Cytoplasm</location>
    </subcellularLocation>
</comment>
<evidence type="ECO:0000256" key="6">
    <source>
        <dbReference type="ARBA" id="ARBA00022723"/>
    </source>
</evidence>
<keyword evidence="7 9" id="KW-0547">Nucleotide-binding</keyword>
<feature type="binding site" evidence="9">
    <location>
        <position position="39"/>
    </location>
    <ligand>
        <name>a divalent metal cation</name>
        <dbReference type="ChEBI" id="CHEBI:60240"/>
    </ligand>
</feature>
<dbReference type="GO" id="GO:0004309">
    <property type="term" value="F:exopolyphosphatase activity"/>
    <property type="evidence" value="ECO:0007669"/>
    <property type="project" value="TreeGrafter"/>
</dbReference>
<accession>A0A4V2SWF9</accession>
<dbReference type="InterPro" id="IPR036523">
    <property type="entry name" value="SurE-like_sf"/>
</dbReference>
<comment type="catalytic activity">
    <reaction evidence="1 9">
        <text>a ribonucleoside 5'-phosphate + H2O = a ribonucleoside + phosphate</text>
        <dbReference type="Rhea" id="RHEA:12484"/>
        <dbReference type="ChEBI" id="CHEBI:15377"/>
        <dbReference type="ChEBI" id="CHEBI:18254"/>
        <dbReference type="ChEBI" id="CHEBI:43474"/>
        <dbReference type="ChEBI" id="CHEBI:58043"/>
        <dbReference type="EC" id="3.1.3.5"/>
    </reaction>
</comment>